<accession>A0A830GX88</accession>
<dbReference type="AlphaFoldDB" id="A0A830GX88"/>
<proteinExistence type="predicted"/>
<dbReference type="InterPro" id="IPR055140">
    <property type="entry name" value="Thiolase_C_2"/>
</dbReference>
<evidence type="ECO:0000259" key="3">
    <source>
        <dbReference type="Pfam" id="PF22691"/>
    </source>
</evidence>
<dbReference type="Pfam" id="PF00108">
    <property type="entry name" value="Thiolase_N"/>
    <property type="match status" value="1"/>
</dbReference>
<dbReference type="EMBL" id="BMNL01000003">
    <property type="protein sequence ID" value="GGP21142.1"/>
    <property type="molecule type" value="Genomic_DNA"/>
</dbReference>
<evidence type="ECO:0000313" key="5">
    <source>
        <dbReference type="Proteomes" id="UP000610960"/>
    </source>
</evidence>
<dbReference type="CDD" id="cd00829">
    <property type="entry name" value="SCP-x_thiolase"/>
    <property type="match status" value="1"/>
</dbReference>
<sequence length="347" mass="37063">MSASGNPDIRMIYIASALMELTSEQLNAGNVLREYIGLKGVPTMRVENGDGSSSLAILAAVNDVKLRGGCVMVAGVEKPHEVTSTKLNKFVSFSTNSEYEAFFGVTPAAQAAIMAREYMNKYEYSYEDIAVWPLKMHERGAQNPNAYFRKAVKIKDITESELVADPLRLYDVAPYVDGSAAVILCAEPNKRDAVIQIAGAGMGVGSAYFASKQAYDALESVGPATKQALKESGMELGDVRVVNVHDTYSIIGLLSLEAMGLSQQGMAPRLMRDGAFDGGGKVAVNMDGGLKAMGFPIGASGLYQLISSALQLKGEKPFESLNADTALVHDMVGVDQESIVIALRRGD</sequence>
<dbReference type="GO" id="GO:0008299">
    <property type="term" value="P:isoprenoid biosynthetic process"/>
    <property type="evidence" value="ECO:0007669"/>
    <property type="project" value="UniProtKB-KW"/>
</dbReference>
<keyword evidence="5" id="KW-1185">Reference proteome</keyword>
<dbReference type="PANTHER" id="PTHR42870">
    <property type="entry name" value="ACETYL-COA C-ACETYLTRANSFERASE"/>
    <property type="match status" value="1"/>
</dbReference>
<reference evidence="4" key="1">
    <citation type="journal article" date="2014" name="Int. J. Syst. Evol. Microbiol.">
        <title>Complete genome sequence of Corynebacterium casei LMG S-19264T (=DSM 44701T), isolated from a smear-ripened cheese.</title>
        <authorList>
            <consortium name="US DOE Joint Genome Institute (JGI-PGF)"/>
            <person name="Walter F."/>
            <person name="Albersmeier A."/>
            <person name="Kalinowski J."/>
            <person name="Ruckert C."/>
        </authorList>
    </citation>
    <scope>NUCLEOTIDE SEQUENCE</scope>
    <source>
        <strain evidence="4">JCM 10088</strain>
    </source>
</reference>
<feature type="domain" description="Thiolase C-terminal" evidence="3">
    <location>
        <begin position="218"/>
        <end position="343"/>
    </location>
</feature>
<dbReference type="Proteomes" id="UP000610960">
    <property type="component" value="Unassembled WGS sequence"/>
</dbReference>
<dbReference type="GO" id="GO:0016747">
    <property type="term" value="F:acyltransferase activity, transferring groups other than amino-acyl groups"/>
    <property type="evidence" value="ECO:0007669"/>
    <property type="project" value="InterPro"/>
</dbReference>
<dbReference type="InterPro" id="IPR016039">
    <property type="entry name" value="Thiolase-like"/>
</dbReference>
<gene>
    <name evidence="4" type="ORF">GCM10007981_11750</name>
</gene>
<dbReference type="InterPro" id="IPR002155">
    <property type="entry name" value="Thiolase"/>
</dbReference>
<evidence type="ECO:0000259" key="2">
    <source>
        <dbReference type="Pfam" id="PF00108"/>
    </source>
</evidence>
<name>A0A830GX88_9CREN</name>
<reference evidence="4" key="2">
    <citation type="submission" date="2020-09" db="EMBL/GenBank/DDBJ databases">
        <authorList>
            <person name="Sun Q."/>
            <person name="Ohkuma M."/>
        </authorList>
    </citation>
    <scope>NUCLEOTIDE SEQUENCE</scope>
    <source>
        <strain evidence="4">JCM 10088</strain>
    </source>
</reference>
<dbReference type="SUPFAM" id="SSF53901">
    <property type="entry name" value="Thiolase-like"/>
    <property type="match status" value="2"/>
</dbReference>
<dbReference type="PANTHER" id="PTHR42870:SF6">
    <property type="entry name" value="ACETYL-COA C-ACYLTRANSFERASE"/>
    <property type="match status" value="1"/>
</dbReference>
<keyword evidence="4" id="KW-0808">Transferase</keyword>
<protein>
    <submittedName>
        <fullName evidence="4">Acetyl-CoA acyltransferase</fullName>
    </submittedName>
</protein>
<keyword evidence="4" id="KW-0012">Acyltransferase</keyword>
<dbReference type="InterPro" id="IPR020616">
    <property type="entry name" value="Thiolase_N"/>
</dbReference>
<evidence type="ECO:0000313" key="4">
    <source>
        <dbReference type="EMBL" id="GGP21142.1"/>
    </source>
</evidence>
<feature type="domain" description="Thiolase N-terminal" evidence="2">
    <location>
        <begin position="18"/>
        <end position="187"/>
    </location>
</feature>
<comment type="caution">
    <text evidence="4">The sequence shown here is derived from an EMBL/GenBank/DDBJ whole genome shotgun (WGS) entry which is preliminary data.</text>
</comment>
<dbReference type="PIRSF" id="PIRSF000429">
    <property type="entry name" value="Ac-CoA_Ac_transf"/>
    <property type="match status" value="1"/>
</dbReference>
<keyword evidence="1" id="KW-0414">Isoprene biosynthesis</keyword>
<evidence type="ECO:0000256" key="1">
    <source>
        <dbReference type="ARBA" id="ARBA00023229"/>
    </source>
</evidence>
<dbReference type="Pfam" id="PF22691">
    <property type="entry name" value="Thiolase_C_1"/>
    <property type="match status" value="1"/>
</dbReference>
<dbReference type="Gene3D" id="3.40.47.10">
    <property type="match status" value="1"/>
</dbReference>
<organism evidence="4 5">
    <name type="scientific">Thermocladium modestius</name>
    <dbReference type="NCBI Taxonomy" id="62609"/>
    <lineage>
        <taxon>Archaea</taxon>
        <taxon>Thermoproteota</taxon>
        <taxon>Thermoprotei</taxon>
        <taxon>Thermoproteales</taxon>
        <taxon>Thermoproteaceae</taxon>
        <taxon>Thermocladium</taxon>
    </lineage>
</organism>
<dbReference type="RefSeq" id="WP_229657703.1">
    <property type="nucleotide sequence ID" value="NZ_BMNL01000003.1"/>
</dbReference>